<evidence type="ECO:0000313" key="1">
    <source>
        <dbReference type="EMBL" id="MBG6137970.1"/>
    </source>
</evidence>
<accession>A0A8J7KH16</accession>
<gene>
    <name evidence="1" type="ORF">IW245_004164</name>
</gene>
<comment type="caution">
    <text evidence="1">The sequence shown here is derived from an EMBL/GenBank/DDBJ whole genome shotgun (WGS) entry which is preliminary data.</text>
</comment>
<proteinExistence type="predicted"/>
<sequence length="161" mass="16818">MDKPWQYLPPRARAIATAATEGVEAARAGDPEAFGAAAGRLAEFNPEQIRLVLGAVVRALLEDQHADGLTGDDVQAALGRCVRSAIAWFPDLDVNVLIVLVTGALGVHPEEGEIAAPAPLAVAQHATLLVSDLVTAADRPLHGYLAASLAEIARAETMEMP</sequence>
<dbReference type="AlphaFoldDB" id="A0A8J7KH16"/>
<evidence type="ECO:0000313" key="2">
    <source>
        <dbReference type="Proteomes" id="UP000622552"/>
    </source>
</evidence>
<protein>
    <submittedName>
        <fullName evidence="1">Uncharacterized protein</fullName>
    </submittedName>
</protein>
<name>A0A8J7KH16_9ACTN</name>
<dbReference type="RefSeq" id="WP_197004775.1">
    <property type="nucleotide sequence ID" value="NZ_BONS01000017.1"/>
</dbReference>
<dbReference type="Proteomes" id="UP000622552">
    <property type="component" value="Unassembled WGS sequence"/>
</dbReference>
<keyword evidence="2" id="KW-1185">Reference proteome</keyword>
<reference evidence="1" key="1">
    <citation type="submission" date="2020-11" db="EMBL/GenBank/DDBJ databases">
        <title>Sequencing the genomes of 1000 actinobacteria strains.</title>
        <authorList>
            <person name="Klenk H.-P."/>
        </authorList>
    </citation>
    <scope>NUCLEOTIDE SEQUENCE</scope>
    <source>
        <strain evidence="1">DSM 45356</strain>
    </source>
</reference>
<organism evidence="1 2">
    <name type="scientific">Longispora fulva</name>
    <dbReference type="NCBI Taxonomy" id="619741"/>
    <lineage>
        <taxon>Bacteria</taxon>
        <taxon>Bacillati</taxon>
        <taxon>Actinomycetota</taxon>
        <taxon>Actinomycetes</taxon>
        <taxon>Micromonosporales</taxon>
        <taxon>Micromonosporaceae</taxon>
        <taxon>Longispora</taxon>
    </lineage>
</organism>
<dbReference type="EMBL" id="JADOUF010000001">
    <property type="protein sequence ID" value="MBG6137970.1"/>
    <property type="molecule type" value="Genomic_DNA"/>
</dbReference>